<gene>
    <name evidence="3" type="ORF">DSTB1V02_LOCUS10049</name>
</gene>
<dbReference type="AlphaFoldDB" id="A0A7R9FPG9"/>
<feature type="transmembrane region" description="Helical" evidence="2">
    <location>
        <begin position="130"/>
        <end position="154"/>
    </location>
</feature>
<dbReference type="PANTHER" id="PTHR36694">
    <property type="entry name" value="PASIFLORA 1, ISOFORM A-RELATED"/>
    <property type="match status" value="1"/>
</dbReference>
<keyword evidence="2" id="KW-1133">Transmembrane helix</keyword>
<dbReference type="OrthoDB" id="8190053at2759"/>
<feature type="compositionally biased region" description="Basic and acidic residues" evidence="1">
    <location>
        <begin position="160"/>
        <end position="174"/>
    </location>
</feature>
<proteinExistence type="predicted"/>
<evidence type="ECO:0000313" key="3">
    <source>
        <dbReference type="EMBL" id="CAD7250269.1"/>
    </source>
</evidence>
<dbReference type="Proteomes" id="UP000677054">
    <property type="component" value="Unassembled WGS sequence"/>
</dbReference>
<feature type="region of interest" description="Disordered" evidence="1">
    <location>
        <begin position="160"/>
        <end position="193"/>
    </location>
</feature>
<keyword evidence="2" id="KW-0812">Transmembrane</keyword>
<dbReference type="Pfam" id="PF15860">
    <property type="entry name" value="DUF4728"/>
    <property type="match status" value="1"/>
</dbReference>
<evidence type="ECO:0000313" key="4">
    <source>
        <dbReference type="Proteomes" id="UP000677054"/>
    </source>
</evidence>
<evidence type="ECO:0000256" key="1">
    <source>
        <dbReference type="SAM" id="MobiDB-lite"/>
    </source>
</evidence>
<dbReference type="PANTHER" id="PTHR36694:SF11">
    <property type="entry name" value="LP21121P-RELATED"/>
    <property type="match status" value="1"/>
</dbReference>
<feature type="transmembrane region" description="Helical" evidence="2">
    <location>
        <begin position="21"/>
        <end position="46"/>
    </location>
</feature>
<sequence length="193" mass="20949">MRIPVLKKCCCGCMTVRTGSIVIAVFGLVCYGITLLMCLALITGLADWKVGLAAFLPEDVTRQTSVYTVADVVVAIVWIICDSLLLVGVLKMRRKLMIPFLGLQLVWLTLGTIAAIVLFVLFAVNSGSTIFVAVTAVVFVVLYGIAVYFFFVVYSHFKELESSPPPEDVKHAQESPESVPLGDARESSTKSPV</sequence>
<accession>A0A7R9FPG9</accession>
<evidence type="ECO:0000256" key="2">
    <source>
        <dbReference type="SAM" id="Phobius"/>
    </source>
</evidence>
<dbReference type="InterPro" id="IPR031720">
    <property type="entry name" value="DUF4728"/>
</dbReference>
<dbReference type="EMBL" id="CAJPEV010002757">
    <property type="protein sequence ID" value="CAG0897956.1"/>
    <property type="molecule type" value="Genomic_DNA"/>
</dbReference>
<keyword evidence="4" id="KW-1185">Reference proteome</keyword>
<feature type="transmembrane region" description="Helical" evidence="2">
    <location>
        <begin position="66"/>
        <end position="89"/>
    </location>
</feature>
<dbReference type="EMBL" id="LR902274">
    <property type="protein sequence ID" value="CAD7250269.1"/>
    <property type="molecule type" value="Genomic_DNA"/>
</dbReference>
<feature type="transmembrane region" description="Helical" evidence="2">
    <location>
        <begin position="101"/>
        <end position="124"/>
    </location>
</feature>
<name>A0A7R9FPG9_9CRUS</name>
<feature type="compositionally biased region" description="Basic and acidic residues" evidence="1">
    <location>
        <begin position="183"/>
        <end position="193"/>
    </location>
</feature>
<protein>
    <submittedName>
        <fullName evidence="3">Uncharacterized protein</fullName>
    </submittedName>
</protein>
<keyword evidence="2" id="KW-0472">Membrane</keyword>
<reference evidence="3" key="1">
    <citation type="submission" date="2020-11" db="EMBL/GenBank/DDBJ databases">
        <authorList>
            <person name="Tran Van P."/>
        </authorList>
    </citation>
    <scope>NUCLEOTIDE SEQUENCE</scope>
</reference>
<organism evidence="3">
    <name type="scientific">Darwinula stevensoni</name>
    <dbReference type="NCBI Taxonomy" id="69355"/>
    <lineage>
        <taxon>Eukaryota</taxon>
        <taxon>Metazoa</taxon>
        <taxon>Ecdysozoa</taxon>
        <taxon>Arthropoda</taxon>
        <taxon>Crustacea</taxon>
        <taxon>Oligostraca</taxon>
        <taxon>Ostracoda</taxon>
        <taxon>Podocopa</taxon>
        <taxon>Podocopida</taxon>
        <taxon>Darwinulocopina</taxon>
        <taxon>Darwinuloidea</taxon>
        <taxon>Darwinulidae</taxon>
        <taxon>Darwinula</taxon>
    </lineage>
</organism>